<dbReference type="EMBL" id="JAUDFV010000110">
    <property type="protein sequence ID" value="KAL2731103.1"/>
    <property type="molecule type" value="Genomic_DNA"/>
</dbReference>
<reference evidence="1 2" key="1">
    <citation type="journal article" date="2024" name="Ann. Entomol. Soc. Am.">
        <title>Genomic analyses of the southern and eastern yellowjacket wasps (Hymenoptera: Vespidae) reveal evolutionary signatures of social life.</title>
        <authorList>
            <person name="Catto M.A."/>
            <person name="Caine P.B."/>
            <person name="Orr S.E."/>
            <person name="Hunt B.G."/>
            <person name="Goodisman M.A.D."/>
        </authorList>
    </citation>
    <scope>NUCLEOTIDE SEQUENCE [LARGE SCALE GENOMIC DNA]</scope>
    <source>
        <strain evidence="1">233</strain>
        <tissue evidence="1">Head and thorax</tissue>
    </source>
</reference>
<protein>
    <submittedName>
        <fullName evidence="1">Uncharacterized protein</fullName>
    </submittedName>
</protein>
<organism evidence="1 2">
    <name type="scientific">Vespula squamosa</name>
    <name type="common">Southern yellow jacket</name>
    <name type="synonym">Wasp</name>
    <dbReference type="NCBI Taxonomy" id="30214"/>
    <lineage>
        <taxon>Eukaryota</taxon>
        <taxon>Metazoa</taxon>
        <taxon>Ecdysozoa</taxon>
        <taxon>Arthropoda</taxon>
        <taxon>Hexapoda</taxon>
        <taxon>Insecta</taxon>
        <taxon>Pterygota</taxon>
        <taxon>Neoptera</taxon>
        <taxon>Endopterygota</taxon>
        <taxon>Hymenoptera</taxon>
        <taxon>Apocrita</taxon>
        <taxon>Aculeata</taxon>
        <taxon>Vespoidea</taxon>
        <taxon>Vespidae</taxon>
        <taxon>Vespinae</taxon>
        <taxon>Vespula</taxon>
    </lineage>
</organism>
<sequence>MTPLSFQFVPVRHECVSSSLITDFQEFQELKITPSRNQFYVDISSSTRLLIERDYYHSEWSRNMIR</sequence>
<evidence type="ECO:0000313" key="1">
    <source>
        <dbReference type="EMBL" id="KAL2731103.1"/>
    </source>
</evidence>
<gene>
    <name evidence="1" type="ORF">V1478_005516</name>
</gene>
<evidence type="ECO:0000313" key="2">
    <source>
        <dbReference type="Proteomes" id="UP001607302"/>
    </source>
</evidence>
<name>A0ABD2BF70_VESSQ</name>
<comment type="caution">
    <text evidence="1">The sequence shown here is derived from an EMBL/GenBank/DDBJ whole genome shotgun (WGS) entry which is preliminary data.</text>
</comment>
<dbReference type="AlphaFoldDB" id="A0ABD2BF70"/>
<keyword evidence="2" id="KW-1185">Reference proteome</keyword>
<dbReference type="Proteomes" id="UP001607302">
    <property type="component" value="Unassembled WGS sequence"/>
</dbReference>
<accession>A0ABD2BF70</accession>
<proteinExistence type="predicted"/>